<organism evidence="1 2">
    <name type="scientific">Marinobacterium weihaiense</name>
    <dbReference type="NCBI Taxonomy" id="2851016"/>
    <lineage>
        <taxon>Bacteria</taxon>
        <taxon>Pseudomonadati</taxon>
        <taxon>Pseudomonadota</taxon>
        <taxon>Gammaproteobacteria</taxon>
        <taxon>Oceanospirillales</taxon>
        <taxon>Oceanospirillaceae</taxon>
        <taxon>Marinobacterium</taxon>
    </lineage>
</organism>
<reference evidence="1 2" key="1">
    <citation type="submission" date="2021-06" db="EMBL/GenBank/DDBJ databases">
        <title>Bacterium isolated from marine sediment.</title>
        <authorList>
            <person name="Zhu K.-L."/>
            <person name="Du Z.-J."/>
            <person name="Liang Q.-Y."/>
        </authorList>
    </citation>
    <scope>NUCLEOTIDE SEQUENCE [LARGE SCALE GENOMIC DNA]</scope>
    <source>
        <strain evidence="1 2">A346</strain>
    </source>
</reference>
<gene>
    <name evidence="1" type="ORF">KTN04_00765</name>
</gene>
<protein>
    <recommendedName>
        <fullName evidence="3">Peptidase C39 domain-containing protein</fullName>
    </recommendedName>
</protein>
<evidence type="ECO:0000313" key="1">
    <source>
        <dbReference type="EMBL" id="MBV0931871.1"/>
    </source>
</evidence>
<accession>A0ABS6M7K6</accession>
<keyword evidence="2" id="KW-1185">Reference proteome</keyword>
<dbReference type="Proteomes" id="UP000755551">
    <property type="component" value="Unassembled WGS sequence"/>
</dbReference>
<name>A0ABS6M7K6_9GAMM</name>
<dbReference type="EMBL" id="JAHQZT010000001">
    <property type="protein sequence ID" value="MBV0931871.1"/>
    <property type="molecule type" value="Genomic_DNA"/>
</dbReference>
<proteinExistence type="predicted"/>
<evidence type="ECO:0008006" key="3">
    <source>
        <dbReference type="Google" id="ProtNLM"/>
    </source>
</evidence>
<dbReference type="RefSeq" id="WP_217333294.1">
    <property type="nucleotide sequence ID" value="NZ_JAHQZT010000001.1"/>
</dbReference>
<sequence length="136" mass="15472">MDAVIQEEVSGCGIAACAALAGVSYAEARARANALGIHAWDQRLWSQTDHVRRLLQAFGIRAASGETPFTDWDALPDRALLAIKWRLENGQPFWHWTVFVRDGGDARVLDSKKALKHNVRRDFYRMKPRWFIAVEH</sequence>
<evidence type="ECO:0000313" key="2">
    <source>
        <dbReference type="Proteomes" id="UP000755551"/>
    </source>
</evidence>
<comment type="caution">
    <text evidence="1">The sequence shown here is derived from an EMBL/GenBank/DDBJ whole genome shotgun (WGS) entry which is preliminary data.</text>
</comment>